<dbReference type="GO" id="GO:0043171">
    <property type="term" value="P:peptide catabolic process"/>
    <property type="evidence" value="ECO:0007669"/>
    <property type="project" value="TreeGrafter"/>
</dbReference>
<organism evidence="5">
    <name type="scientific">Aceria tosichella</name>
    <name type="common">wheat curl mite</name>
    <dbReference type="NCBI Taxonomy" id="561515"/>
    <lineage>
        <taxon>Eukaryota</taxon>
        <taxon>Metazoa</taxon>
        <taxon>Ecdysozoa</taxon>
        <taxon>Arthropoda</taxon>
        <taxon>Chelicerata</taxon>
        <taxon>Arachnida</taxon>
        <taxon>Acari</taxon>
        <taxon>Acariformes</taxon>
        <taxon>Trombidiformes</taxon>
        <taxon>Prostigmata</taxon>
        <taxon>Eupodina</taxon>
        <taxon>Eriophyoidea</taxon>
        <taxon>Eriophyidae</taxon>
        <taxon>Eriophyinae</taxon>
        <taxon>Aceriini</taxon>
        <taxon>Aceria</taxon>
    </lineage>
</organism>
<dbReference type="InterPro" id="IPR024571">
    <property type="entry name" value="ERAP1-like_C_dom"/>
</dbReference>
<dbReference type="EMBL" id="GGYP01000994">
    <property type="protein sequence ID" value="MDE45765.1"/>
    <property type="molecule type" value="Transcribed_RNA"/>
</dbReference>
<keyword evidence="5" id="KW-0645">Protease</keyword>
<dbReference type="InterPro" id="IPR042097">
    <property type="entry name" value="Aminopeptidase_N-like_N_sf"/>
</dbReference>
<dbReference type="GO" id="GO:0008270">
    <property type="term" value="F:zinc ion binding"/>
    <property type="evidence" value="ECO:0007669"/>
    <property type="project" value="InterPro"/>
</dbReference>
<keyword evidence="5" id="KW-0031">Aminopeptidase</keyword>
<dbReference type="GO" id="GO:0042277">
    <property type="term" value="F:peptide binding"/>
    <property type="evidence" value="ECO:0007669"/>
    <property type="project" value="TreeGrafter"/>
</dbReference>
<dbReference type="InterPro" id="IPR050344">
    <property type="entry name" value="Peptidase_M1_aminopeptidases"/>
</dbReference>
<feature type="domain" description="ERAP1-like C-terminal" evidence="4">
    <location>
        <begin position="634"/>
        <end position="831"/>
    </location>
</feature>
<name>A0A6G1S5I6_9ACAR</name>
<protein>
    <submittedName>
        <fullName evidence="5">Endoplasmic reticulum aminopeptidase 2</fullName>
    </submittedName>
</protein>
<comment type="similarity">
    <text evidence="1">Belongs to the peptidase M1 family.</text>
</comment>
<dbReference type="Pfam" id="PF01433">
    <property type="entry name" value="Peptidase_M1"/>
    <property type="match status" value="1"/>
</dbReference>
<evidence type="ECO:0000256" key="1">
    <source>
        <dbReference type="ARBA" id="ARBA00010136"/>
    </source>
</evidence>
<evidence type="ECO:0000259" key="3">
    <source>
        <dbReference type="Pfam" id="PF01433"/>
    </source>
</evidence>
<dbReference type="GO" id="GO:0016020">
    <property type="term" value="C:membrane"/>
    <property type="evidence" value="ECO:0007669"/>
    <property type="project" value="TreeGrafter"/>
</dbReference>
<dbReference type="GO" id="GO:0070006">
    <property type="term" value="F:metalloaminopeptidase activity"/>
    <property type="evidence" value="ECO:0007669"/>
    <property type="project" value="TreeGrafter"/>
</dbReference>
<dbReference type="AlphaFoldDB" id="A0A6G1S5I6"/>
<keyword evidence="2" id="KW-0175">Coiled coil</keyword>
<dbReference type="Pfam" id="PF11838">
    <property type="entry name" value="ERAP1_C"/>
    <property type="match status" value="1"/>
</dbReference>
<evidence type="ECO:0000259" key="4">
    <source>
        <dbReference type="Pfam" id="PF11838"/>
    </source>
</evidence>
<dbReference type="PANTHER" id="PTHR11533">
    <property type="entry name" value="PROTEASE M1 ZINC METALLOPROTEASE"/>
    <property type="match status" value="1"/>
</dbReference>
<proteinExistence type="inferred from homology"/>
<dbReference type="GO" id="GO:0005615">
    <property type="term" value="C:extracellular space"/>
    <property type="evidence" value="ECO:0007669"/>
    <property type="project" value="TreeGrafter"/>
</dbReference>
<feature type="coiled-coil region" evidence="2">
    <location>
        <begin position="665"/>
        <end position="692"/>
    </location>
</feature>
<dbReference type="GO" id="GO:0005737">
    <property type="term" value="C:cytoplasm"/>
    <property type="evidence" value="ECO:0007669"/>
    <property type="project" value="TreeGrafter"/>
</dbReference>
<dbReference type="SUPFAM" id="SSF55486">
    <property type="entry name" value="Metalloproteases ('zincins'), catalytic domain"/>
    <property type="match status" value="1"/>
</dbReference>
<dbReference type="Gene3D" id="2.60.40.1730">
    <property type="entry name" value="tricorn interacting facor f3 domain"/>
    <property type="match status" value="1"/>
</dbReference>
<dbReference type="Gene3D" id="1.25.50.20">
    <property type="match status" value="1"/>
</dbReference>
<sequence>MSPTSVKESCWWRSSVALIAGILLLVLIINATVVKAELPPIKYVRKLLDELPINIVPNEYDIELTFMKGFVSFEGKVDILVEFKKLEPNCLFGKLCNKMGFTGRPDNDHDRKSVDVIAMNMDRHMELKDVSVSAAATIEELRGGKGNKLKIKRIEQFADDGFQFRMAKWLPLGSYGLISIKYISPRWSEALSGKIYDANKQSGQLYHGINLKKTRAHLLLPCFNEPQFKAKIGLTINQPDLESCVIANMPPQAPESEQDEIIPHKESGLQMRRTRFQKTSVAMPIGSLVFAIGPYHKVVNSAPLSPPEQASNTMMTRISLFEPAGHSGQSEFALDFASEAVGWFINELKLEPIDMKELSLVAVPSAKSWEISDGLCIGLINHERLLIDKSMSSPERKIEVALNVALVVARQWFGNWAVPKEVNEKWITEGLAFHLAIRAVRELRPDYQVDQFVRTHHQWRAEAEDSKRYTKYNSSPSYLLEMVANEELVDMLRANIVHDNGRFDQIVRELAKTMATRGAFEYDLFSNEEFTAEEVRAMIYTNRFNLLNKKLEVDLMPLNRVIIISCSGVGVQYGRYCFWPPSIEVLFVKADYSTSSTIEVPVGKSLGLAQSTIELEGPDWFDASLASADWLKVKLGPGDSPFYRVQYSENLLLRLREPIQTNNKLMSATDKIDLLDQEIDDLEKSKDGRQLEQVIRWYKDESDTDVLLEVMRAIMVWHRYVGIKERDGLKKFKEQIKNYYKAIGGIRETDTETMSEKRLRSLLAHMLVHIRDPEVIKEAREAFQSIGLDNLAAHLRDPIYRAVRTGDNYDEVDEKLWARWRVVSLGEERARIGHGRYQGFPKLAIDED</sequence>
<dbReference type="InterPro" id="IPR014782">
    <property type="entry name" value="Peptidase_M1_dom"/>
</dbReference>
<keyword evidence="5" id="KW-0378">Hydrolase</keyword>
<dbReference type="Gene3D" id="1.10.390.10">
    <property type="entry name" value="Neutral Protease Domain 2"/>
    <property type="match status" value="1"/>
</dbReference>
<evidence type="ECO:0000256" key="2">
    <source>
        <dbReference type="SAM" id="Coils"/>
    </source>
</evidence>
<evidence type="ECO:0000313" key="5">
    <source>
        <dbReference type="EMBL" id="MDE45765.1"/>
    </source>
</evidence>
<gene>
    <name evidence="5" type="primary">ERAP2</name>
    <name evidence="5" type="ORF">g.8346</name>
</gene>
<feature type="domain" description="Peptidase M1 membrane alanine aminopeptidase" evidence="3">
    <location>
        <begin position="332"/>
        <end position="471"/>
    </location>
</feature>
<dbReference type="PANTHER" id="PTHR11533:SF174">
    <property type="entry name" value="PUROMYCIN-SENSITIVE AMINOPEPTIDASE-RELATED"/>
    <property type="match status" value="1"/>
</dbReference>
<reference evidence="5" key="1">
    <citation type="submission" date="2018-10" db="EMBL/GenBank/DDBJ databases">
        <title>Transcriptome assembly of Aceria tosichella (Wheat curl mite) Type 2.</title>
        <authorList>
            <person name="Scully E.D."/>
            <person name="Geib S.M."/>
            <person name="Palmer N.A."/>
            <person name="Gupta A.K."/>
            <person name="Sarath G."/>
            <person name="Tatineni S."/>
        </authorList>
    </citation>
    <scope>NUCLEOTIDE SEQUENCE</scope>
    <source>
        <strain evidence="5">LincolnNE</strain>
    </source>
</reference>
<dbReference type="InterPro" id="IPR027268">
    <property type="entry name" value="Peptidase_M4/M1_CTD_sf"/>
</dbReference>
<accession>A0A6G1S5I6</accession>